<feature type="domain" description="C2H2-type" evidence="7">
    <location>
        <begin position="243"/>
        <end position="270"/>
    </location>
</feature>
<organism evidence="8 9">
    <name type="scientific">Bicyclus anynana</name>
    <name type="common">Squinting bush brown butterfly</name>
    <dbReference type="NCBI Taxonomy" id="110368"/>
    <lineage>
        <taxon>Eukaryota</taxon>
        <taxon>Metazoa</taxon>
        <taxon>Ecdysozoa</taxon>
        <taxon>Arthropoda</taxon>
        <taxon>Hexapoda</taxon>
        <taxon>Insecta</taxon>
        <taxon>Pterygota</taxon>
        <taxon>Neoptera</taxon>
        <taxon>Endopterygota</taxon>
        <taxon>Lepidoptera</taxon>
        <taxon>Glossata</taxon>
        <taxon>Ditrysia</taxon>
        <taxon>Papilionoidea</taxon>
        <taxon>Nymphalidae</taxon>
        <taxon>Satyrinae</taxon>
        <taxon>Satyrini</taxon>
        <taxon>Mycalesina</taxon>
        <taxon>Bicyclus</taxon>
    </lineage>
</organism>
<dbReference type="PROSITE" id="PS50157">
    <property type="entry name" value="ZINC_FINGER_C2H2_2"/>
    <property type="match status" value="9"/>
</dbReference>
<dbReference type="InterPro" id="IPR022755">
    <property type="entry name" value="Znf_C2H2_jaz"/>
</dbReference>
<feature type="compositionally biased region" description="Basic and acidic residues" evidence="6">
    <location>
        <begin position="146"/>
        <end position="158"/>
    </location>
</feature>
<feature type="domain" description="C2H2-type" evidence="7">
    <location>
        <begin position="327"/>
        <end position="354"/>
    </location>
</feature>
<dbReference type="KEGG" id="bany:112052537"/>
<evidence type="ECO:0000259" key="7">
    <source>
        <dbReference type="PROSITE" id="PS50157"/>
    </source>
</evidence>
<dbReference type="Pfam" id="PF12171">
    <property type="entry name" value="zf-C2H2_jaz"/>
    <property type="match status" value="1"/>
</dbReference>
<keyword evidence="3 5" id="KW-0863">Zinc-finger</keyword>
<dbReference type="Proteomes" id="UP001652582">
    <property type="component" value="Chromosome 27"/>
</dbReference>
<dbReference type="GO" id="GO:0005634">
    <property type="term" value="C:nucleus"/>
    <property type="evidence" value="ECO:0007669"/>
    <property type="project" value="UniProtKB-ARBA"/>
</dbReference>
<feature type="domain" description="C2H2-type" evidence="7">
    <location>
        <begin position="355"/>
        <end position="378"/>
    </location>
</feature>
<evidence type="ECO:0000256" key="3">
    <source>
        <dbReference type="ARBA" id="ARBA00022771"/>
    </source>
</evidence>
<dbReference type="GO" id="GO:0008270">
    <property type="term" value="F:zinc ion binding"/>
    <property type="evidence" value="ECO:0007669"/>
    <property type="project" value="UniProtKB-KW"/>
</dbReference>
<dbReference type="FunFam" id="3.30.160.60:FF:000446">
    <property type="entry name" value="Zinc finger protein"/>
    <property type="match status" value="1"/>
</dbReference>
<keyword evidence="8" id="KW-1185">Reference proteome</keyword>
<dbReference type="PROSITE" id="PS00028">
    <property type="entry name" value="ZINC_FINGER_C2H2_1"/>
    <property type="match status" value="7"/>
</dbReference>
<evidence type="ECO:0000256" key="2">
    <source>
        <dbReference type="ARBA" id="ARBA00022737"/>
    </source>
</evidence>
<dbReference type="InterPro" id="IPR036236">
    <property type="entry name" value="Znf_C2H2_sf"/>
</dbReference>
<feature type="domain" description="C2H2-type" evidence="7">
    <location>
        <begin position="299"/>
        <end position="326"/>
    </location>
</feature>
<sequence>MERTCQTCLAVGVNINPMSFEDIECYRLFITKIEDPLDVIYICFHCKAVIRKLRRFIRQSRLAYEILKSSVRNSELHQKVIMGQLSTSDTICHYIGPESDMEADVTNCADDNEDDIPLVMLSQQNCDDMEFDNDAESDNVGIRIENIKQEETTPAERRRNQKRVRKKKKEVREGFSSRMVTETDEYKVIKLTKEQILEEMRLHSQSDKYKVLPYKCETCVRGFNFEDVLQTHMEKHSPKNGDFQCDICTQYCPSRVSLRGHMKSHSTRYKCKLCGLVRLSRQHILEHHSLQHTGSPALYTCPKCDHTTNKRTAMQRHVRLHAAGEPLRCHCCGKLYKSKESLRIHVMRHDDRKLHQCQVCSSTFIYAAQLSTHMRAVHELRDYYCVECDIMFKSMNNLKQHLQRAKRHRDDSSYKFQCQQCEQKFISASTLATHNTNAHGAARSEACDACPRAYSSAEALRWHTRRAHGAAVRTTIPCPLCDRQFSRKYVLRVHMRSHTGERPHACGCGAAFAQPAALRAHTAQHHKVCVCCVWCAVRRAPQRKYVLRSASTCSACTCARTRASDRTRAAAAPPSRSPPPCARTQRSTTRNLPRWTKMKRN</sequence>
<proteinExistence type="predicted"/>
<feature type="domain" description="C2H2-type" evidence="7">
    <location>
        <begin position="269"/>
        <end position="297"/>
    </location>
</feature>
<evidence type="ECO:0000256" key="4">
    <source>
        <dbReference type="ARBA" id="ARBA00022833"/>
    </source>
</evidence>
<evidence type="ECO:0000256" key="6">
    <source>
        <dbReference type="SAM" id="MobiDB-lite"/>
    </source>
</evidence>
<feature type="region of interest" description="Disordered" evidence="6">
    <location>
        <begin position="146"/>
        <end position="175"/>
    </location>
</feature>
<dbReference type="SMART" id="SM00355">
    <property type="entry name" value="ZnF_C2H2"/>
    <property type="match status" value="11"/>
</dbReference>
<dbReference type="AlphaFoldDB" id="A0A6J1NI47"/>
<dbReference type="InterPro" id="IPR013087">
    <property type="entry name" value="Znf_C2H2_type"/>
</dbReference>
<dbReference type="Pfam" id="PF13912">
    <property type="entry name" value="zf-C2H2_6"/>
    <property type="match status" value="1"/>
</dbReference>
<dbReference type="OrthoDB" id="10039931at2759"/>
<dbReference type="PANTHER" id="PTHR24379:SF121">
    <property type="entry name" value="C2H2-TYPE DOMAIN-CONTAINING PROTEIN"/>
    <property type="match status" value="1"/>
</dbReference>
<keyword evidence="2" id="KW-0677">Repeat</keyword>
<reference evidence="9" key="1">
    <citation type="submission" date="2025-08" db="UniProtKB">
        <authorList>
            <consortium name="RefSeq"/>
        </authorList>
    </citation>
    <scope>IDENTIFICATION</scope>
</reference>
<feature type="domain" description="C2H2-type" evidence="7">
    <location>
        <begin position="214"/>
        <end position="241"/>
    </location>
</feature>
<protein>
    <submittedName>
        <fullName evidence="9">Zinc finger protein 260</fullName>
    </submittedName>
</protein>
<keyword evidence="4" id="KW-0862">Zinc</keyword>
<accession>A0A6J1NI47</accession>
<evidence type="ECO:0000313" key="9">
    <source>
        <dbReference type="RefSeq" id="XP_023947425.1"/>
    </source>
</evidence>
<evidence type="ECO:0000256" key="1">
    <source>
        <dbReference type="ARBA" id="ARBA00022723"/>
    </source>
</evidence>
<dbReference type="Gene3D" id="3.30.160.60">
    <property type="entry name" value="Classic Zinc Finger"/>
    <property type="match status" value="7"/>
</dbReference>
<dbReference type="SUPFAM" id="SSF57667">
    <property type="entry name" value="beta-beta-alpha zinc fingers"/>
    <property type="match status" value="5"/>
</dbReference>
<evidence type="ECO:0000256" key="5">
    <source>
        <dbReference type="PROSITE-ProRule" id="PRU00042"/>
    </source>
</evidence>
<feature type="domain" description="C2H2-type" evidence="7">
    <location>
        <begin position="383"/>
        <end position="413"/>
    </location>
</feature>
<dbReference type="GeneID" id="112052537"/>
<dbReference type="Pfam" id="PF00096">
    <property type="entry name" value="zf-C2H2"/>
    <property type="match status" value="1"/>
</dbReference>
<feature type="domain" description="C2H2-type" evidence="7">
    <location>
        <begin position="476"/>
        <end position="503"/>
    </location>
</feature>
<feature type="compositionally biased region" description="Basic residues" evidence="6">
    <location>
        <begin position="159"/>
        <end position="169"/>
    </location>
</feature>
<name>A0A6J1NI47_BICAN</name>
<dbReference type="RefSeq" id="XP_023947425.1">
    <property type="nucleotide sequence ID" value="XM_024091657.2"/>
</dbReference>
<feature type="domain" description="C2H2-type" evidence="7">
    <location>
        <begin position="416"/>
        <end position="444"/>
    </location>
</feature>
<gene>
    <name evidence="9" type="primary">LOC112052537</name>
</gene>
<feature type="region of interest" description="Disordered" evidence="6">
    <location>
        <begin position="567"/>
        <end position="601"/>
    </location>
</feature>
<keyword evidence="1" id="KW-0479">Metal-binding</keyword>
<dbReference type="PANTHER" id="PTHR24379">
    <property type="entry name" value="KRAB AND ZINC FINGER DOMAIN-CONTAINING"/>
    <property type="match status" value="1"/>
</dbReference>
<evidence type="ECO:0000313" key="8">
    <source>
        <dbReference type="Proteomes" id="UP001652582"/>
    </source>
</evidence>